<gene>
    <name evidence="2" type="ordered locus">Xcel_3209</name>
</gene>
<dbReference type="Pfam" id="PF09359">
    <property type="entry name" value="VTC"/>
    <property type="match status" value="1"/>
</dbReference>
<reference evidence="2 3" key="2">
    <citation type="journal article" date="2010" name="Stand. Genomic Sci.">
        <title>Complete genome sequence of Xylanimonas cellulosilytica type strain (XIL07).</title>
        <authorList>
            <person name="Foster B."/>
            <person name="Pukall R."/>
            <person name="Abt B."/>
            <person name="Nolan M."/>
            <person name="Glavina Del Rio T."/>
            <person name="Chen F."/>
            <person name="Lucas S."/>
            <person name="Tice H."/>
            <person name="Pitluck S."/>
            <person name="Cheng J.-F."/>
            <person name="Chertkov O."/>
            <person name="Brettin T."/>
            <person name="Han C."/>
            <person name="Detter J.C."/>
            <person name="Bruce D."/>
            <person name="Goodwin L."/>
            <person name="Ivanova N."/>
            <person name="Mavromatis K."/>
            <person name="Pati A."/>
            <person name="Mikhailova N."/>
            <person name="Chen A."/>
            <person name="Palaniappan K."/>
            <person name="Land M."/>
            <person name="Hauser L."/>
            <person name="Chang Y.-J."/>
            <person name="Jeffries C.D."/>
            <person name="Chain P."/>
            <person name="Rohde M."/>
            <person name="Goeker M."/>
            <person name="Bristow J."/>
            <person name="Eisen J.A."/>
            <person name="Markowitz V."/>
            <person name="Hugenholtz P."/>
            <person name="Kyrpides N.C."/>
            <person name="Klenk H.-P."/>
            <person name="Lapidus A."/>
        </authorList>
    </citation>
    <scope>NUCLEOTIDE SEQUENCE [LARGE SCALE GENOMIC DNA]</scope>
    <source>
        <strain evidence="3">DSM 15894 / CECT 5975 / LMG 20990 / XIL07</strain>
    </source>
</reference>
<organism evidence="2 3">
    <name type="scientific">Xylanimonas cellulosilytica (strain DSM 15894 / JCM 12276 / CECT 5975 / KCTC 9989 / LMG 20990 / NBRC 107835 / XIL07)</name>
    <dbReference type="NCBI Taxonomy" id="446471"/>
    <lineage>
        <taxon>Bacteria</taxon>
        <taxon>Bacillati</taxon>
        <taxon>Actinomycetota</taxon>
        <taxon>Actinomycetes</taxon>
        <taxon>Micrococcales</taxon>
        <taxon>Promicromonosporaceae</taxon>
        <taxon>Xylanimonas</taxon>
    </lineage>
</organism>
<dbReference type="SUPFAM" id="SSF55154">
    <property type="entry name" value="CYTH-like phosphatases"/>
    <property type="match status" value="1"/>
</dbReference>
<sequence length="268" mass="28973">MSTLTAVDDGALDALPPTSLPELDATAALQTRVDRKYALTAQEAACLLGALAPTARVLEIDGVRRFGYASTYFDTPDLLSFHLAARRRRRRFKVRTRTYVDTGACFLEVKSRAARGLTVKHRQPHDDAAHLGAGVGFVAERLVAARTGGDTPGARAASLAPVLATRFQRTTLLLPDARVTVDTGLVWTLLAHASGPHPRRAVLPLTVVETKSGGSPSSADRLLWRAGHRPDRISKYGAGLALLDPALPDHPWRRLLRQRLVTTEGTTP</sequence>
<proteinExistence type="predicted"/>
<dbReference type="EMBL" id="CP001821">
    <property type="protein sequence ID" value="ACZ32209.1"/>
    <property type="molecule type" value="Genomic_DNA"/>
</dbReference>
<accession>D1C0K6</accession>
<dbReference type="InterPro" id="IPR033469">
    <property type="entry name" value="CYTH-like_dom_sf"/>
</dbReference>
<dbReference type="KEGG" id="xce:Xcel_3209"/>
<dbReference type="eggNOG" id="COG3025">
    <property type="taxonomic scope" value="Bacteria"/>
</dbReference>
<reference evidence="3" key="1">
    <citation type="submission" date="2009-11" db="EMBL/GenBank/DDBJ databases">
        <title>The complete chromosome of Xylanimonas cellulosilytica DSM 15894.</title>
        <authorList>
            <consortium name="US DOE Joint Genome Institute (JGI-PGF)"/>
            <person name="Lucas S."/>
            <person name="Copeland A."/>
            <person name="Lapidus A."/>
            <person name="Glavina del Rio T."/>
            <person name="Dalin E."/>
            <person name="Tice H."/>
            <person name="Bruce D."/>
            <person name="Goodwin L."/>
            <person name="Pitluck S."/>
            <person name="Kyrpides N."/>
            <person name="Mavromatis K."/>
            <person name="Ivanova N."/>
            <person name="Mikhailova N."/>
            <person name="Foster B."/>
            <person name="Clum A."/>
            <person name="Brettin T."/>
            <person name="Detter J.C."/>
            <person name="Han C."/>
            <person name="Larimer F."/>
            <person name="Land M."/>
            <person name="Hauser L."/>
            <person name="Markowitz V."/>
            <person name="Cheng J.F."/>
            <person name="Hugenholtz P."/>
            <person name="Woyke T."/>
            <person name="Wu D."/>
            <person name="Gehrich-Schroeter G."/>
            <person name="Schneider S."/>
            <person name="Pukall S.R."/>
            <person name="Klenk H.P."/>
            <person name="Eisen J.A."/>
        </authorList>
    </citation>
    <scope>NUCLEOTIDE SEQUENCE [LARGE SCALE GENOMIC DNA]</scope>
    <source>
        <strain evidence="3">DSM 15894 / CECT 5975 / LMG 20990 / XIL07</strain>
    </source>
</reference>
<dbReference type="Proteomes" id="UP000002255">
    <property type="component" value="Chromosome"/>
</dbReference>
<feature type="domain" description="VTC" evidence="1">
    <location>
        <begin position="32"/>
        <end position="243"/>
    </location>
</feature>
<dbReference type="STRING" id="446471.Xcel_3209"/>
<dbReference type="RefSeq" id="WP_012879951.1">
    <property type="nucleotide sequence ID" value="NC_013530.1"/>
</dbReference>
<name>D1C0K6_XYLCX</name>
<evidence type="ECO:0000259" key="1">
    <source>
        <dbReference type="Pfam" id="PF09359"/>
    </source>
</evidence>
<keyword evidence="3" id="KW-1185">Reference proteome</keyword>
<evidence type="ECO:0000313" key="3">
    <source>
        <dbReference type="Proteomes" id="UP000002255"/>
    </source>
</evidence>
<dbReference type="HOGENOM" id="CLU_068202_0_0_11"/>
<dbReference type="OrthoDB" id="148766at2"/>
<evidence type="ECO:0000313" key="2">
    <source>
        <dbReference type="EMBL" id="ACZ32209.1"/>
    </source>
</evidence>
<dbReference type="InterPro" id="IPR018966">
    <property type="entry name" value="VTC_domain"/>
</dbReference>
<protein>
    <recommendedName>
        <fullName evidence="1">VTC domain-containing protein</fullName>
    </recommendedName>
</protein>
<dbReference type="CDD" id="cd07750">
    <property type="entry name" value="PolyPPase_VTC_like"/>
    <property type="match status" value="1"/>
</dbReference>
<dbReference type="AlphaFoldDB" id="D1C0K6"/>